<protein>
    <submittedName>
        <fullName evidence="2">Uncharacterized protein</fullName>
    </submittedName>
</protein>
<reference evidence="2 3" key="1">
    <citation type="submission" date="2020-07" db="EMBL/GenBank/DDBJ databases">
        <authorList>
            <person name="Partida-Martinez L."/>
            <person name="Huntemann M."/>
            <person name="Clum A."/>
            <person name="Wang J."/>
            <person name="Palaniappan K."/>
            <person name="Ritter S."/>
            <person name="Chen I.-M."/>
            <person name="Stamatis D."/>
            <person name="Reddy T."/>
            <person name="O'Malley R."/>
            <person name="Daum C."/>
            <person name="Shapiro N."/>
            <person name="Ivanova N."/>
            <person name="Kyrpides N."/>
            <person name="Woyke T."/>
        </authorList>
    </citation>
    <scope>NUCLEOTIDE SEQUENCE [LARGE SCALE GENOMIC DNA]</scope>
    <source>
        <strain evidence="2 3">AT2.17</strain>
    </source>
</reference>
<evidence type="ECO:0000313" key="3">
    <source>
        <dbReference type="Proteomes" id="UP000549911"/>
    </source>
</evidence>
<evidence type="ECO:0000256" key="1">
    <source>
        <dbReference type="SAM" id="MobiDB-lite"/>
    </source>
</evidence>
<comment type="caution">
    <text evidence="2">The sequence shown here is derived from an EMBL/GenBank/DDBJ whole genome shotgun (WGS) entry which is preliminary data.</text>
</comment>
<reference evidence="2 3" key="2">
    <citation type="submission" date="2020-08" db="EMBL/GenBank/DDBJ databases">
        <title>The Agave Microbiome: Exploring the role of microbial communities in plant adaptations to desert environments.</title>
        <authorList>
            <person name="Partida-Martinez L.P."/>
        </authorList>
    </citation>
    <scope>NUCLEOTIDE SEQUENCE [LARGE SCALE GENOMIC DNA]</scope>
    <source>
        <strain evidence="2 3">AT2.17</strain>
    </source>
</reference>
<evidence type="ECO:0000313" key="2">
    <source>
        <dbReference type="EMBL" id="NYE37622.1"/>
    </source>
</evidence>
<dbReference type="RefSeq" id="WP_179620153.1">
    <property type="nucleotide sequence ID" value="NZ_JACCBW010000002.1"/>
</dbReference>
<sequence>MTTMPPQTPGRSAGTEDHCLVHQFIRTHGRRPTDAELEDMGASTAGSTPGRHLAAPSGLAWLLRREVARLVHRL</sequence>
<feature type="region of interest" description="Disordered" evidence="1">
    <location>
        <begin position="29"/>
        <end position="53"/>
    </location>
</feature>
<proteinExistence type="predicted"/>
<dbReference type="EMBL" id="JACCBW010000002">
    <property type="protein sequence ID" value="NYE37622.1"/>
    <property type="molecule type" value="Genomic_DNA"/>
</dbReference>
<keyword evidence="3" id="KW-1185">Reference proteome</keyword>
<name>A0A7Y9H448_9ACTN</name>
<gene>
    <name evidence="2" type="ORF">F4692_002755</name>
</gene>
<accession>A0A7Y9H448</accession>
<dbReference type="Proteomes" id="UP000549911">
    <property type="component" value="Unassembled WGS sequence"/>
</dbReference>
<organism evidence="2 3">
    <name type="scientific">Nocardioides cavernae</name>
    <dbReference type="NCBI Taxonomy" id="1921566"/>
    <lineage>
        <taxon>Bacteria</taxon>
        <taxon>Bacillati</taxon>
        <taxon>Actinomycetota</taxon>
        <taxon>Actinomycetes</taxon>
        <taxon>Propionibacteriales</taxon>
        <taxon>Nocardioidaceae</taxon>
        <taxon>Nocardioides</taxon>
    </lineage>
</organism>
<dbReference type="AlphaFoldDB" id="A0A7Y9H448"/>